<dbReference type="NCBIfam" id="TIGR00873">
    <property type="entry name" value="gnd"/>
    <property type="match status" value="1"/>
</dbReference>
<evidence type="ECO:0000313" key="18">
    <source>
        <dbReference type="Proteomes" id="UP000244817"/>
    </source>
</evidence>
<dbReference type="GO" id="GO:0050661">
    <property type="term" value="F:NADP binding"/>
    <property type="evidence" value="ECO:0007669"/>
    <property type="project" value="InterPro"/>
</dbReference>
<dbReference type="EC" id="1.1.1.44" evidence="5 12"/>
<evidence type="ECO:0000256" key="7">
    <source>
        <dbReference type="ARBA" id="ARBA00022857"/>
    </source>
</evidence>
<dbReference type="SUPFAM" id="SSF51735">
    <property type="entry name" value="NAD(P)-binding Rossmann-fold domains"/>
    <property type="match status" value="1"/>
</dbReference>
<evidence type="ECO:0000313" key="17">
    <source>
        <dbReference type="EMBL" id="PVA06693.1"/>
    </source>
</evidence>
<evidence type="ECO:0000256" key="11">
    <source>
        <dbReference type="ARBA" id="ARBA00048640"/>
    </source>
</evidence>
<evidence type="ECO:0000256" key="14">
    <source>
        <dbReference type="PIRSR" id="PIRSR000109-2"/>
    </source>
</evidence>
<keyword evidence="10 12" id="KW-0570">Pentose shunt</keyword>
<evidence type="ECO:0000256" key="2">
    <source>
        <dbReference type="ARBA" id="ARBA00004874"/>
    </source>
</evidence>
<dbReference type="GO" id="GO:0019521">
    <property type="term" value="P:D-gluconate metabolic process"/>
    <property type="evidence" value="ECO:0007669"/>
    <property type="project" value="UniProtKB-KW"/>
</dbReference>
<dbReference type="Pfam" id="PF03446">
    <property type="entry name" value="NAD_binding_2"/>
    <property type="match status" value="1"/>
</dbReference>
<dbReference type="InterPro" id="IPR036291">
    <property type="entry name" value="NAD(P)-bd_dom_sf"/>
</dbReference>
<comment type="caution">
    <text evidence="17">The sequence shown here is derived from an EMBL/GenBank/DDBJ whole genome shotgun (WGS) entry which is preliminary data.</text>
</comment>
<comment type="pathway">
    <text evidence="2 12 15">Carbohydrate degradation; pentose phosphate pathway; D-ribulose 5-phosphate from D-glucose 6-phosphate (oxidative stage): step 3/3.</text>
</comment>
<evidence type="ECO:0000259" key="16">
    <source>
        <dbReference type="SMART" id="SM01350"/>
    </source>
</evidence>
<dbReference type="FunFam" id="1.10.1040.10:FF:000032">
    <property type="entry name" value="6-phosphogluconate dehydrogenase, decarboxylating"/>
    <property type="match status" value="1"/>
</dbReference>
<evidence type="ECO:0000256" key="15">
    <source>
        <dbReference type="RuleBase" id="RU000485"/>
    </source>
</evidence>
<feature type="domain" description="6-phosphogluconate dehydrogenase C-terminal" evidence="16">
    <location>
        <begin position="183"/>
        <end position="468"/>
    </location>
</feature>
<comment type="similarity">
    <text evidence="3 12 15">Belongs to the 6-phosphogluconate dehydrogenase family.</text>
</comment>
<dbReference type="InterPro" id="IPR006184">
    <property type="entry name" value="6PGdom_BS"/>
</dbReference>
<dbReference type="SUPFAM" id="SSF48179">
    <property type="entry name" value="6-phosphogluconate dehydrogenase C-terminal domain-like"/>
    <property type="match status" value="1"/>
</dbReference>
<evidence type="ECO:0000256" key="8">
    <source>
        <dbReference type="ARBA" id="ARBA00023002"/>
    </source>
</evidence>
<feature type="binding site" evidence="14">
    <location>
        <position position="452"/>
    </location>
    <ligand>
        <name>substrate</name>
        <note>ligand shared between dimeric partners</note>
    </ligand>
</feature>
<keyword evidence="8 12" id="KW-0560">Oxidoreductase</keyword>
<keyword evidence="7 12" id="KW-0521">NADP</keyword>
<dbReference type="AlphaFoldDB" id="A0A2T7FX00"/>
<protein>
    <recommendedName>
        <fullName evidence="6 12">6-phosphogluconate dehydrogenase, decarboxylating</fullName>
        <ecNumber evidence="5 12">1.1.1.44</ecNumber>
    </recommendedName>
</protein>
<comment type="function">
    <text evidence="1 12">Catalyzes the oxidative decarboxylation of 6-phosphogluconate to ribulose 5-phosphate and CO(2), with concomitant reduction of NADP to NADPH.</text>
</comment>
<evidence type="ECO:0000256" key="3">
    <source>
        <dbReference type="ARBA" id="ARBA00008419"/>
    </source>
</evidence>
<feature type="binding site" description="in other chain" evidence="14">
    <location>
        <position position="195"/>
    </location>
    <ligand>
        <name>substrate</name>
        <note>ligand shared between dimeric partners</note>
    </ligand>
</feature>
<dbReference type="OrthoDB" id="9804542at2"/>
<feature type="binding site" description="in other chain" evidence="14">
    <location>
        <position position="292"/>
    </location>
    <ligand>
        <name>substrate</name>
        <note>ligand shared between dimeric partners</note>
    </ligand>
</feature>
<feature type="binding site" description="in other chain" evidence="14">
    <location>
        <position position="107"/>
    </location>
    <ligand>
        <name>substrate</name>
        <note>ligand shared between dimeric partners</note>
    </ligand>
</feature>
<feature type="binding site" description="in other chain" evidence="14">
    <location>
        <begin position="133"/>
        <end position="135"/>
    </location>
    <ligand>
        <name>substrate</name>
        <note>ligand shared between dimeric partners</note>
    </ligand>
</feature>
<feature type="binding site" evidence="14">
    <location>
        <position position="446"/>
    </location>
    <ligand>
        <name>substrate</name>
        <note>ligand shared between dimeric partners</note>
    </ligand>
</feature>
<dbReference type="GO" id="GO:0004616">
    <property type="term" value="F:phosphogluconate dehydrogenase (decarboxylating) activity"/>
    <property type="evidence" value="ECO:0007669"/>
    <property type="project" value="UniProtKB-EC"/>
</dbReference>
<evidence type="ECO:0000256" key="9">
    <source>
        <dbReference type="ARBA" id="ARBA00023064"/>
    </source>
</evidence>
<evidence type="ECO:0000256" key="12">
    <source>
        <dbReference type="PIRNR" id="PIRNR000109"/>
    </source>
</evidence>
<dbReference type="NCBIfam" id="NF006765">
    <property type="entry name" value="PRK09287.1"/>
    <property type="match status" value="1"/>
</dbReference>
<organism evidence="17 18">
    <name type="scientific">Thalassorhabdomicrobium marinisediminis</name>
    <dbReference type="NCBI Taxonomy" id="2170577"/>
    <lineage>
        <taxon>Bacteria</taxon>
        <taxon>Pseudomonadati</taxon>
        <taxon>Pseudomonadota</taxon>
        <taxon>Alphaproteobacteria</taxon>
        <taxon>Rhodobacterales</taxon>
        <taxon>Paracoccaceae</taxon>
        <taxon>Thalassorhabdomicrobium</taxon>
    </lineage>
</organism>
<dbReference type="InterPro" id="IPR006115">
    <property type="entry name" value="6PGDH_NADP-bd"/>
</dbReference>
<dbReference type="InterPro" id="IPR006114">
    <property type="entry name" value="6PGDH_C"/>
</dbReference>
<dbReference type="Gene3D" id="1.20.5.320">
    <property type="entry name" value="6-Phosphogluconate Dehydrogenase, domain 3"/>
    <property type="match status" value="1"/>
</dbReference>
<accession>A0A2T7FX00</accession>
<reference evidence="17 18" key="1">
    <citation type="submission" date="2018-04" db="EMBL/GenBank/DDBJ databases">
        <title>Pelagivirga bohaiensis gen. nov., sp. nov., a bacterium isolated from the Bohai Sea.</title>
        <authorList>
            <person name="Ji X."/>
        </authorList>
    </citation>
    <scope>NUCLEOTIDE SEQUENCE [LARGE SCALE GENOMIC DNA]</scope>
    <source>
        <strain evidence="17 18">BH-SD16</strain>
    </source>
</reference>
<dbReference type="InterPro" id="IPR006183">
    <property type="entry name" value="Pgluconate_DH"/>
</dbReference>
<dbReference type="SMART" id="SM01350">
    <property type="entry name" value="6PGD"/>
    <property type="match status" value="1"/>
</dbReference>
<feature type="active site" description="Proton acceptor" evidence="13">
    <location>
        <position position="187"/>
    </location>
</feature>
<evidence type="ECO:0000256" key="10">
    <source>
        <dbReference type="ARBA" id="ARBA00023126"/>
    </source>
</evidence>
<dbReference type="UniPathway" id="UPA00115">
    <property type="reaction ID" value="UER00410"/>
</dbReference>
<evidence type="ECO:0000256" key="4">
    <source>
        <dbReference type="ARBA" id="ARBA00011738"/>
    </source>
</evidence>
<dbReference type="EMBL" id="QCYG01000005">
    <property type="protein sequence ID" value="PVA06693.1"/>
    <property type="molecule type" value="Genomic_DNA"/>
</dbReference>
<keyword evidence="9 15" id="KW-0311">Gluconate utilization</keyword>
<sequence length="471" mass="50595">MTTSATLGLYGLGTMGSALSLNILEKGFALHVTNREVGMIGDFVREAQAEGLGDRLHPADTLQDMVAAMPAPRAIILLIPSGKPVEDTIDLLAPMLAPGDTIIDAGNSDFRDTRRRTRQMEDRGLTYIGMGVSGGENGARHGPSMMVGGSPQAWGGIRDVIEAIAAKFDGSPCADHLGPDGAGHFIKTVHNGIEYADMQLIAEVYGLLRYGAGRDPASIGETFERWNTGRLDSYLVEITGEILQATDTETGKPAVDVILDSAGQKGTGRWTAIEAIRMGHSANLVEAAVAARAWSTDTAARRAGAAIFDEPRRPVDLTEDELEAALVIGRIVSYAQGFRILSAAAAEFDWQIDYARTAEVWRAGCIIRSALLDDIATAFREDLPEGELIFAPTLASIMKDALPHLRKVVCAAHTGGHAIPALASALGFLDTMRTERGTTDLIQAQRDFFGYHGFVRMDGRENQHGPWWDVA</sequence>
<name>A0A2T7FX00_9RHOB</name>
<dbReference type="RefSeq" id="WP_108640851.1">
    <property type="nucleotide sequence ID" value="NZ_QCYG01000005.1"/>
</dbReference>
<dbReference type="Gene3D" id="1.10.1040.10">
    <property type="entry name" value="N-(1-d-carboxylethyl)-l-norvaline Dehydrogenase, domain 2"/>
    <property type="match status" value="1"/>
</dbReference>
<feature type="binding site" description="in other chain" evidence="14">
    <location>
        <position position="265"/>
    </location>
    <ligand>
        <name>substrate</name>
        <note>ligand shared between dimeric partners</note>
    </ligand>
</feature>
<dbReference type="InterPro" id="IPR008927">
    <property type="entry name" value="6-PGluconate_DH-like_C_sf"/>
</dbReference>
<evidence type="ECO:0000256" key="1">
    <source>
        <dbReference type="ARBA" id="ARBA00002526"/>
    </source>
</evidence>
<dbReference type="PANTHER" id="PTHR11811">
    <property type="entry name" value="6-PHOSPHOGLUCONATE DEHYDROGENASE"/>
    <property type="match status" value="1"/>
</dbReference>
<evidence type="ECO:0000256" key="5">
    <source>
        <dbReference type="ARBA" id="ARBA00013011"/>
    </source>
</evidence>
<dbReference type="PIRSF" id="PIRSF000109">
    <property type="entry name" value="6PGD"/>
    <property type="match status" value="1"/>
</dbReference>
<dbReference type="PRINTS" id="PR00076">
    <property type="entry name" value="6PGDHDRGNASE"/>
</dbReference>
<dbReference type="GO" id="GO:0006098">
    <property type="term" value="P:pentose-phosphate shunt"/>
    <property type="evidence" value="ECO:0007669"/>
    <property type="project" value="UniProtKB-UniPathway"/>
</dbReference>
<feature type="binding site" description="in other chain" evidence="14">
    <location>
        <begin position="190"/>
        <end position="191"/>
    </location>
    <ligand>
        <name>substrate</name>
        <note>ligand shared between dimeric partners</note>
    </ligand>
</feature>
<feature type="active site" description="Proton donor" evidence="13">
    <location>
        <position position="194"/>
    </location>
</feature>
<dbReference type="PROSITE" id="PS00461">
    <property type="entry name" value="6PGD"/>
    <property type="match status" value="1"/>
</dbReference>
<evidence type="ECO:0000256" key="6">
    <source>
        <dbReference type="ARBA" id="ARBA00018193"/>
    </source>
</evidence>
<dbReference type="InterPro" id="IPR013328">
    <property type="entry name" value="6PGD_dom2"/>
</dbReference>
<comment type="subunit">
    <text evidence="4 12">Homodimer.</text>
</comment>
<dbReference type="InterPro" id="IPR006113">
    <property type="entry name" value="6PGDH_Gnd/GntZ"/>
</dbReference>
<comment type="catalytic activity">
    <reaction evidence="11 12 15">
        <text>6-phospho-D-gluconate + NADP(+) = D-ribulose 5-phosphate + CO2 + NADPH</text>
        <dbReference type="Rhea" id="RHEA:10116"/>
        <dbReference type="ChEBI" id="CHEBI:16526"/>
        <dbReference type="ChEBI" id="CHEBI:57783"/>
        <dbReference type="ChEBI" id="CHEBI:58121"/>
        <dbReference type="ChEBI" id="CHEBI:58349"/>
        <dbReference type="ChEBI" id="CHEBI:58759"/>
        <dbReference type="EC" id="1.1.1.44"/>
    </reaction>
</comment>
<dbReference type="Pfam" id="PF00393">
    <property type="entry name" value="6PGD"/>
    <property type="match status" value="1"/>
</dbReference>
<evidence type="ECO:0000256" key="13">
    <source>
        <dbReference type="PIRSR" id="PIRSR000109-1"/>
    </source>
</evidence>
<gene>
    <name evidence="17" type="ORF">DC363_09190</name>
</gene>
<keyword evidence="18" id="KW-1185">Reference proteome</keyword>
<dbReference type="Gene3D" id="3.40.50.720">
    <property type="entry name" value="NAD(P)-binding Rossmann-like Domain"/>
    <property type="match status" value="1"/>
</dbReference>
<proteinExistence type="inferred from homology"/>
<dbReference type="Proteomes" id="UP000244817">
    <property type="component" value="Unassembled WGS sequence"/>
</dbReference>